<protein>
    <submittedName>
        <fullName evidence="1">Uncharacterized protein</fullName>
    </submittedName>
</protein>
<keyword evidence="2" id="KW-1185">Reference proteome</keyword>
<reference evidence="2" key="1">
    <citation type="journal article" date="2019" name="Int. J. Syst. Evol. Microbiol.">
        <title>The Global Catalogue of Microorganisms (GCM) 10K type strain sequencing project: providing services to taxonomists for standard genome sequencing and annotation.</title>
        <authorList>
            <consortium name="The Broad Institute Genomics Platform"/>
            <consortium name="The Broad Institute Genome Sequencing Center for Infectious Disease"/>
            <person name="Wu L."/>
            <person name="Ma J."/>
        </authorList>
    </citation>
    <scope>NUCLEOTIDE SEQUENCE [LARGE SCALE GENOMIC DNA]</scope>
    <source>
        <strain evidence="2">JCM 16898</strain>
    </source>
</reference>
<comment type="caution">
    <text evidence="1">The sequence shown here is derived from an EMBL/GenBank/DDBJ whole genome shotgun (WGS) entry which is preliminary data.</text>
</comment>
<name>A0ABP6Y119_9PSEU</name>
<proteinExistence type="predicted"/>
<gene>
    <name evidence="1" type="ORF">GCM10022222_68770</name>
</gene>
<accession>A0ABP6Y119</accession>
<dbReference type="Proteomes" id="UP001500689">
    <property type="component" value="Unassembled WGS sequence"/>
</dbReference>
<evidence type="ECO:0000313" key="2">
    <source>
        <dbReference type="Proteomes" id="UP001500689"/>
    </source>
</evidence>
<sequence length="61" mass="6465">MVVPRNKPLKTDTDRPGLGGDWSSLVVAPARGLVTGAGRAGWGGDWSFCAVALVRPCWWLG</sequence>
<organism evidence="1 2">
    <name type="scientific">Amycolatopsis ultiminotia</name>
    <dbReference type="NCBI Taxonomy" id="543629"/>
    <lineage>
        <taxon>Bacteria</taxon>
        <taxon>Bacillati</taxon>
        <taxon>Actinomycetota</taxon>
        <taxon>Actinomycetes</taxon>
        <taxon>Pseudonocardiales</taxon>
        <taxon>Pseudonocardiaceae</taxon>
        <taxon>Amycolatopsis</taxon>
    </lineage>
</organism>
<evidence type="ECO:0000313" key="1">
    <source>
        <dbReference type="EMBL" id="GAA3574525.1"/>
    </source>
</evidence>
<dbReference type="EMBL" id="BAAAZN010000019">
    <property type="protein sequence ID" value="GAA3574525.1"/>
    <property type="molecule type" value="Genomic_DNA"/>
</dbReference>